<evidence type="ECO:0000259" key="2">
    <source>
        <dbReference type="Pfam" id="PF14371"/>
    </source>
</evidence>
<dbReference type="eggNOG" id="ENOG5032JEU">
    <property type="taxonomic scope" value="Bacteria"/>
</dbReference>
<feature type="domain" description="DUF4412" evidence="2">
    <location>
        <begin position="26"/>
        <end position="216"/>
    </location>
</feature>
<sequence>MNKLFCTALMTLMFCSLYPFTASARFTGIIDMNLTMPNGKSGVTYFFGSDEQRMDMTTQLDKIPDPLKTTVITRASDPDQATILNHKAATYTKVNLKTAAENATLVDFDSDYRIEKAGKETIKGYSCRHVKLFSATDTIEMWLTRDIGDFETFRLLQSQNPRLSNTVLAKKLSDEGLDGFPVRIIQKNEAGTLAMEVISVTPMPVKPSEFSIPQGYTEIADPQQPLNQQQKQHLKDLMEKIKNFNE</sequence>
<dbReference type="STRING" id="331678.Cphamn1_0850"/>
<accession>B3EPC3</accession>
<organism evidence="3">
    <name type="scientific">Chlorobium phaeobacteroides (strain BS1)</name>
    <dbReference type="NCBI Taxonomy" id="331678"/>
    <lineage>
        <taxon>Bacteria</taxon>
        <taxon>Pseudomonadati</taxon>
        <taxon>Chlorobiota</taxon>
        <taxon>Chlorobiia</taxon>
        <taxon>Chlorobiales</taxon>
        <taxon>Chlorobiaceae</taxon>
        <taxon>Chlorobium/Pelodictyon group</taxon>
        <taxon>Chlorobium</taxon>
    </lineage>
</organism>
<dbReference type="OrthoDB" id="937935at2"/>
<feature type="signal peptide" evidence="1">
    <location>
        <begin position="1"/>
        <end position="24"/>
    </location>
</feature>
<evidence type="ECO:0000313" key="3">
    <source>
        <dbReference type="EMBL" id="ACE03801.1"/>
    </source>
</evidence>
<dbReference type="Pfam" id="PF14371">
    <property type="entry name" value="DUF4412"/>
    <property type="match status" value="1"/>
</dbReference>
<keyword evidence="1" id="KW-0732">Signal</keyword>
<dbReference type="AlphaFoldDB" id="B3EPC3"/>
<proteinExistence type="predicted"/>
<dbReference type="KEGG" id="cpb:Cphamn1_0850"/>
<dbReference type="InterPro" id="IPR025524">
    <property type="entry name" value="DUF4412"/>
</dbReference>
<name>B3EPC3_CHLPB</name>
<evidence type="ECO:0000256" key="1">
    <source>
        <dbReference type="SAM" id="SignalP"/>
    </source>
</evidence>
<reference evidence="3" key="1">
    <citation type="submission" date="2008-06" db="EMBL/GenBank/DDBJ databases">
        <title>Complete sequence of Chlorobium phaeobacteroides BS1.</title>
        <authorList>
            <consortium name="US DOE Joint Genome Institute"/>
            <person name="Lucas S."/>
            <person name="Copeland A."/>
            <person name="Lapidus A."/>
            <person name="Glavina del Rio T."/>
            <person name="Dalin E."/>
            <person name="Tice H."/>
            <person name="Bruce D."/>
            <person name="Goodwin L."/>
            <person name="Pitluck S."/>
            <person name="Schmutz J."/>
            <person name="Larimer F."/>
            <person name="Land M."/>
            <person name="Hauser L."/>
            <person name="Kyrpides N."/>
            <person name="Ovchinnikova G."/>
            <person name="Li T."/>
            <person name="Liu Z."/>
            <person name="Zhao F."/>
            <person name="Overmann J."/>
            <person name="Bryant D.A."/>
            <person name="Richardson P."/>
        </authorList>
    </citation>
    <scope>NUCLEOTIDE SEQUENCE [LARGE SCALE GENOMIC DNA]</scope>
    <source>
        <strain evidence="3">BS1</strain>
    </source>
</reference>
<feature type="chain" id="PRO_5005662546" description="DUF4412 domain-containing protein" evidence="1">
    <location>
        <begin position="25"/>
        <end position="246"/>
    </location>
</feature>
<protein>
    <recommendedName>
        <fullName evidence="2">DUF4412 domain-containing protein</fullName>
    </recommendedName>
</protein>
<gene>
    <name evidence="3" type="ordered locus">Cphamn1_0850</name>
</gene>
<dbReference type="EMBL" id="CP001101">
    <property type="protein sequence ID" value="ACE03801.1"/>
    <property type="molecule type" value="Genomic_DNA"/>
</dbReference>
<dbReference type="HOGENOM" id="CLU_088873_0_0_10"/>